<feature type="compositionally biased region" description="Basic and acidic residues" evidence="1">
    <location>
        <begin position="23"/>
        <end position="34"/>
    </location>
</feature>
<dbReference type="EMBL" id="LT635764">
    <property type="protein sequence ID" value="SGZ50276.1"/>
    <property type="molecule type" value="Genomic_DNA"/>
</dbReference>
<feature type="transmembrane region" description="Helical" evidence="2">
    <location>
        <begin position="172"/>
        <end position="191"/>
    </location>
</feature>
<reference evidence="5" key="1">
    <citation type="submission" date="2016-10" db="EMBL/GenBank/DDBJ databases">
        <authorList>
            <person name="Geijer C."/>
            <person name="Jareborg N."/>
            <person name="Dainat J."/>
        </authorList>
    </citation>
    <scope>NUCLEOTIDE SEQUENCE [LARGE SCALE GENOMIC DNA]</scope>
    <source>
        <strain evidence="5">PYCC 4715</strain>
    </source>
</reference>
<protein>
    <submittedName>
        <fullName evidence="4">CIC11C00000003430</fullName>
    </submittedName>
</protein>
<feature type="compositionally biased region" description="Polar residues" evidence="1">
    <location>
        <begin position="1"/>
        <end position="17"/>
    </location>
</feature>
<accession>A0A1L0D1E6</accession>
<dbReference type="PANTHER" id="PTHR34814:SF1">
    <property type="entry name" value="NITROSOGUANIDINE RESISTANCE PROTEIN SNG1"/>
    <property type="match status" value="1"/>
</dbReference>
<evidence type="ECO:0000256" key="1">
    <source>
        <dbReference type="SAM" id="MobiDB-lite"/>
    </source>
</evidence>
<feature type="region of interest" description="Disordered" evidence="1">
    <location>
        <begin position="104"/>
        <end position="136"/>
    </location>
</feature>
<feature type="domain" description="DUF3533" evidence="3">
    <location>
        <begin position="171"/>
        <end position="560"/>
    </location>
</feature>
<keyword evidence="2" id="KW-0812">Transmembrane</keyword>
<feature type="transmembrane region" description="Helical" evidence="2">
    <location>
        <begin position="479"/>
        <end position="505"/>
    </location>
</feature>
<keyword evidence="2" id="KW-1133">Transmembrane helix</keyword>
<feature type="transmembrane region" description="Helical" evidence="2">
    <location>
        <begin position="390"/>
        <end position="411"/>
    </location>
</feature>
<dbReference type="AlphaFoldDB" id="A0A1L0D1E6"/>
<evidence type="ECO:0000256" key="2">
    <source>
        <dbReference type="SAM" id="Phobius"/>
    </source>
</evidence>
<feature type="region of interest" description="Disordered" evidence="1">
    <location>
        <begin position="46"/>
        <end position="71"/>
    </location>
</feature>
<keyword evidence="2" id="KW-0472">Membrane</keyword>
<dbReference type="Pfam" id="PF12051">
    <property type="entry name" value="DUF3533"/>
    <property type="match status" value="1"/>
</dbReference>
<gene>
    <name evidence="4" type="ORF">SAMEA4029009_CIC11G00000003430</name>
</gene>
<evidence type="ECO:0000259" key="3">
    <source>
        <dbReference type="Pfam" id="PF12051"/>
    </source>
</evidence>
<evidence type="ECO:0000313" key="4">
    <source>
        <dbReference type="EMBL" id="SGZ50276.1"/>
    </source>
</evidence>
<dbReference type="PANTHER" id="PTHR34814">
    <property type="entry name" value="NITROSOGUANIDINE RESISTANCE PROTEIN SNG1"/>
    <property type="match status" value="1"/>
</dbReference>
<dbReference type="InterPro" id="IPR053001">
    <property type="entry name" value="MNNG_permease-like"/>
</dbReference>
<name>A0A1L0D1E6_9ASCO</name>
<dbReference type="Proteomes" id="UP000182259">
    <property type="component" value="Chromosome I"/>
</dbReference>
<proteinExistence type="predicted"/>
<feature type="transmembrane region" description="Helical" evidence="2">
    <location>
        <begin position="423"/>
        <end position="442"/>
    </location>
</feature>
<feature type="compositionally biased region" description="Low complexity" evidence="1">
    <location>
        <begin position="58"/>
        <end position="68"/>
    </location>
</feature>
<dbReference type="GO" id="GO:0016020">
    <property type="term" value="C:membrane"/>
    <property type="evidence" value="ECO:0007669"/>
    <property type="project" value="TreeGrafter"/>
</dbReference>
<feature type="transmembrane region" description="Helical" evidence="2">
    <location>
        <begin position="549"/>
        <end position="567"/>
    </location>
</feature>
<feature type="transmembrane region" description="Helical" evidence="2">
    <location>
        <begin position="454"/>
        <end position="473"/>
    </location>
</feature>
<feature type="region of interest" description="Disordered" evidence="1">
    <location>
        <begin position="1"/>
        <end position="34"/>
    </location>
</feature>
<dbReference type="InterPro" id="IPR022703">
    <property type="entry name" value="DUF3533"/>
</dbReference>
<sequence>MADSLHTISTGQSSVQAFQPEALEERPPTERRPSLLERFTTAASSFILTDSEAQRKPSVVGSESGGSSIHNFTSMRTEDEWFGSSQIYRSLTNRKEPIEEFPSLEEFSSEDENDPIALTGSNAEFQPHPPKPRRRESTIVSTIQSISRKFGFWDSDFAAERIRIAGTLVKNYVYLLSGFAIALSIYWGSYYQRSTRYKNIPFAVIIGDTTLGQLPPILGNLVLLFFQNVPLVKTLGNYHIWSYERILAKAQEHNNTIQEEVFRQVHHQHYRAAFFVHENATLSMYQALVTLNTTFNPATELLSVVYETGSDYNAVHNYISTLTEQISRVFAGFMVKLPWVGYMMQTLNSTQVDNVFNQAPQLFTSNPRFEVDDRLPVPEQVVQAPLQIGLIYLCIFTFFQFVFSVPIHMYIASKIKGLRYVGYRILAAQAAYVVLGLAYVLLNSAFQISFTKAFGNLGFLVIWAFAFLTMSSVGSLIEVLVLFCIILKPAMIGLVLLLVAVVNLAPTISPIVLCPDFYRYGYAMPVFNSYQLMQVAFFNSYKGHMGRNIGILCAWIVVTNAMMPFAMKWMASRLPQQPAALS</sequence>
<organism evidence="4 5">
    <name type="scientific">Sungouiella intermedia</name>
    <dbReference type="NCBI Taxonomy" id="45354"/>
    <lineage>
        <taxon>Eukaryota</taxon>
        <taxon>Fungi</taxon>
        <taxon>Dikarya</taxon>
        <taxon>Ascomycota</taxon>
        <taxon>Saccharomycotina</taxon>
        <taxon>Pichiomycetes</taxon>
        <taxon>Metschnikowiaceae</taxon>
        <taxon>Sungouiella</taxon>
    </lineage>
</organism>
<evidence type="ECO:0000313" key="5">
    <source>
        <dbReference type="Proteomes" id="UP000182259"/>
    </source>
</evidence>